<dbReference type="Proteomes" id="UP001602245">
    <property type="component" value="Unassembled WGS sequence"/>
</dbReference>
<organism evidence="4 5">
    <name type="scientific">Paractinoplanes globisporus</name>
    <dbReference type="NCBI Taxonomy" id="113565"/>
    <lineage>
        <taxon>Bacteria</taxon>
        <taxon>Bacillati</taxon>
        <taxon>Actinomycetota</taxon>
        <taxon>Actinomycetes</taxon>
        <taxon>Micromonosporales</taxon>
        <taxon>Micromonosporaceae</taxon>
        <taxon>Paractinoplanes</taxon>
    </lineage>
</organism>
<dbReference type="Gene3D" id="1.10.357.10">
    <property type="entry name" value="Tetracycline Repressor, domain 2"/>
    <property type="match status" value="1"/>
</dbReference>
<evidence type="ECO:0000256" key="1">
    <source>
        <dbReference type="ARBA" id="ARBA00023125"/>
    </source>
</evidence>
<evidence type="ECO:0000259" key="3">
    <source>
        <dbReference type="PROSITE" id="PS50977"/>
    </source>
</evidence>
<keyword evidence="1 2" id="KW-0238">DNA-binding</keyword>
<evidence type="ECO:0000313" key="5">
    <source>
        <dbReference type="Proteomes" id="UP001602245"/>
    </source>
</evidence>
<comment type="caution">
    <text evidence="4">The sequence shown here is derived from an EMBL/GenBank/DDBJ whole genome shotgun (WGS) entry which is preliminary data.</text>
</comment>
<name>A0ABW6WD04_9ACTN</name>
<evidence type="ECO:0000313" key="4">
    <source>
        <dbReference type="EMBL" id="MFF5289862.1"/>
    </source>
</evidence>
<gene>
    <name evidence="4" type="ORF">ACFY35_10500</name>
</gene>
<evidence type="ECO:0000256" key="2">
    <source>
        <dbReference type="PROSITE-ProRule" id="PRU00335"/>
    </source>
</evidence>
<dbReference type="PROSITE" id="PS50977">
    <property type="entry name" value="HTH_TETR_2"/>
    <property type="match status" value="1"/>
</dbReference>
<reference evidence="4 5" key="1">
    <citation type="submission" date="2024-10" db="EMBL/GenBank/DDBJ databases">
        <title>The Natural Products Discovery Center: Release of the First 8490 Sequenced Strains for Exploring Actinobacteria Biosynthetic Diversity.</title>
        <authorList>
            <person name="Kalkreuter E."/>
            <person name="Kautsar S.A."/>
            <person name="Yang D."/>
            <person name="Bader C.D."/>
            <person name="Teijaro C.N."/>
            <person name="Fluegel L."/>
            <person name="Davis C.M."/>
            <person name="Simpson J.R."/>
            <person name="Lauterbach L."/>
            <person name="Steele A.D."/>
            <person name="Gui C."/>
            <person name="Meng S."/>
            <person name="Li G."/>
            <person name="Viehrig K."/>
            <person name="Ye F."/>
            <person name="Su P."/>
            <person name="Kiefer A.F."/>
            <person name="Nichols A."/>
            <person name="Cepeda A.J."/>
            <person name="Yan W."/>
            <person name="Fan B."/>
            <person name="Jiang Y."/>
            <person name="Adhikari A."/>
            <person name="Zheng C.-J."/>
            <person name="Schuster L."/>
            <person name="Cowan T.M."/>
            <person name="Smanski M.J."/>
            <person name="Chevrette M.G."/>
            <person name="De Carvalho L.P.S."/>
            <person name="Shen B."/>
        </authorList>
    </citation>
    <scope>NUCLEOTIDE SEQUENCE [LARGE SCALE GENOMIC DNA]</scope>
    <source>
        <strain evidence="4 5">NPDC000087</strain>
    </source>
</reference>
<accession>A0ABW6WD04</accession>
<sequence length="195" mass="20869">MSDLPGRQRRPRADGERSRAAVLTAAIDLLARRPQANMAEIAAAAGVARQTVYAHYPSRDTLVSAILEHVTGETIAVFDRLDIGGLAPPDALGRWVDASWQVLARYPILLTEAVSRPPAADEPGRHQPITGLLVRILERGRADGQFDDGRPLSWQIAAIVALGHAAAQEVAAARMSLDEAGEAFREGVLRLTTGA</sequence>
<dbReference type="SUPFAM" id="SSF48498">
    <property type="entry name" value="Tetracyclin repressor-like, C-terminal domain"/>
    <property type="match status" value="1"/>
</dbReference>
<feature type="domain" description="HTH tetR-type" evidence="3">
    <location>
        <begin position="16"/>
        <end position="74"/>
    </location>
</feature>
<dbReference type="InterPro" id="IPR050109">
    <property type="entry name" value="HTH-type_TetR-like_transc_reg"/>
</dbReference>
<keyword evidence="5" id="KW-1185">Reference proteome</keyword>
<dbReference type="PANTHER" id="PTHR30328">
    <property type="entry name" value="TRANSCRIPTIONAL REPRESSOR"/>
    <property type="match status" value="1"/>
</dbReference>
<dbReference type="EMBL" id="JBIAZU010000002">
    <property type="protein sequence ID" value="MFF5289862.1"/>
    <property type="molecule type" value="Genomic_DNA"/>
</dbReference>
<dbReference type="SUPFAM" id="SSF46689">
    <property type="entry name" value="Homeodomain-like"/>
    <property type="match status" value="1"/>
</dbReference>
<dbReference type="InterPro" id="IPR001647">
    <property type="entry name" value="HTH_TetR"/>
</dbReference>
<feature type="DNA-binding region" description="H-T-H motif" evidence="2">
    <location>
        <begin position="37"/>
        <end position="56"/>
    </location>
</feature>
<dbReference type="Pfam" id="PF00440">
    <property type="entry name" value="TetR_N"/>
    <property type="match status" value="1"/>
</dbReference>
<proteinExistence type="predicted"/>
<protein>
    <submittedName>
        <fullName evidence="4">TetR/AcrR family transcriptional regulator</fullName>
    </submittedName>
</protein>
<dbReference type="InterPro" id="IPR009057">
    <property type="entry name" value="Homeodomain-like_sf"/>
</dbReference>
<dbReference type="PANTHER" id="PTHR30328:SF54">
    <property type="entry name" value="HTH-TYPE TRANSCRIPTIONAL REPRESSOR SCO4008"/>
    <property type="match status" value="1"/>
</dbReference>
<dbReference type="RefSeq" id="WP_020511600.1">
    <property type="nucleotide sequence ID" value="NZ_JBIAZU010000002.1"/>
</dbReference>
<dbReference type="InterPro" id="IPR036271">
    <property type="entry name" value="Tet_transcr_reg_TetR-rel_C_sf"/>
</dbReference>